<dbReference type="EMBL" id="QFQD01000063">
    <property type="protein sequence ID" value="PZQ80501.1"/>
    <property type="molecule type" value="Genomic_DNA"/>
</dbReference>
<organism evidence="1 2">
    <name type="scientific">Ancylobacter novellus</name>
    <name type="common">Thiobacillus novellus</name>
    <dbReference type="NCBI Taxonomy" id="921"/>
    <lineage>
        <taxon>Bacteria</taxon>
        <taxon>Pseudomonadati</taxon>
        <taxon>Pseudomonadota</taxon>
        <taxon>Alphaproteobacteria</taxon>
        <taxon>Hyphomicrobiales</taxon>
        <taxon>Xanthobacteraceae</taxon>
        <taxon>Ancylobacter</taxon>
    </lineage>
</organism>
<dbReference type="InterPro" id="IPR011739">
    <property type="entry name" value="GTA_rcc01693"/>
</dbReference>
<proteinExistence type="predicted"/>
<comment type="caution">
    <text evidence="1">The sequence shown here is derived from an EMBL/GenBank/DDBJ whole genome shotgun (WGS) entry which is preliminary data.</text>
</comment>
<accession>A0A2W5QP98</accession>
<sequence>MNAFPWRAAMGFGLGRLGLCSAAFWALTPRELAAAIEAVAGPARTPLGRAGLAALMARFPD</sequence>
<dbReference type="Pfam" id="PF09550">
    <property type="entry name" value="Phage_TAC_6"/>
    <property type="match status" value="1"/>
</dbReference>
<dbReference type="Proteomes" id="UP000248887">
    <property type="component" value="Unassembled WGS sequence"/>
</dbReference>
<dbReference type="AlphaFoldDB" id="A0A2W5QP98"/>
<reference evidence="1 2" key="1">
    <citation type="submission" date="2017-08" db="EMBL/GenBank/DDBJ databases">
        <title>Infants hospitalized years apart are colonized by the same room-sourced microbial strains.</title>
        <authorList>
            <person name="Brooks B."/>
            <person name="Olm M.R."/>
            <person name="Firek B.A."/>
            <person name="Baker R."/>
            <person name="Thomas B.C."/>
            <person name="Morowitz M.J."/>
            <person name="Banfield J.F."/>
        </authorList>
    </citation>
    <scope>NUCLEOTIDE SEQUENCE [LARGE SCALE GENOMIC DNA]</scope>
    <source>
        <strain evidence="1">S2_005_001_R2_27</strain>
    </source>
</reference>
<dbReference type="NCBIfam" id="TIGR02216">
    <property type="entry name" value="phage_TIGR02216"/>
    <property type="match status" value="1"/>
</dbReference>
<evidence type="ECO:0000313" key="2">
    <source>
        <dbReference type="Proteomes" id="UP000248887"/>
    </source>
</evidence>
<name>A0A2W5QP98_ANCNO</name>
<evidence type="ECO:0000313" key="1">
    <source>
        <dbReference type="EMBL" id="PZQ80501.1"/>
    </source>
</evidence>
<protein>
    <submittedName>
        <fullName evidence="1">Phage tail assembly chaperone</fullName>
    </submittedName>
</protein>
<dbReference type="InterPro" id="IPR019056">
    <property type="entry name" value="Phage_TAC_6"/>
</dbReference>
<gene>
    <name evidence="1" type="ORF">DI549_16895</name>
</gene>